<feature type="compositionally biased region" description="Low complexity" evidence="1">
    <location>
        <begin position="1"/>
        <end position="15"/>
    </location>
</feature>
<keyword evidence="3" id="KW-1185">Reference proteome</keyword>
<accession>A0A9N8W420</accession>
<reference evidence="2" key="1">
    <citation type="submission" date="2021-06" db="EMBL/GenBank/DDBJ databases">
        <authorList>
            <person name="Kallberg Y."/>
            <person name="Tangrot J."/>
            <person name="Rosling A."/>
        </authorList>
    </citation>
    <scope>NUCLEOTIDE SEQUENCE</scope>
    <source>
        <strain evidence="2">UK204</strain>
    </source>
</reference>
<name>A0A9N8W420_9GLOM</name>
<feature type="compositionally biased region" description="Basic and acidic residues" evidence="1">
    <location>
        <begin position="17"/>
        <end position="26"/>
    </location>
</feature>
<gene>
    <name evidence="2" type="ORF">FCALED_LOCUS2494</name>
</gene>
<feature type="region of interest" description="Disordered" evidence="1">
    <location>
        <begin position="1"/>
        <end position="26"/>
    </location>
</feature>
<sequence length="57" mass="6376">MDSSSIENNQNNSNKIQKKEEGHKKEVGYEIEVITSKICGKKYQHGSSTGILIDHLS</sequence>
<dbReference type="Proteomes" id="UP000789570">
    <property type="component" value="Unassembled WGS sequence"/>
</dbReference>
<evidence type="ECO:0000313" key="3">
    <source>
        <dbReference type="Proteomes" id="UP000789570"/>
    </source>
</evidence>
<evidence type="ECO:0000313" key="2">
    <source>
        <dbReference type="EMBL" id="CAG8476547.1"/>
    </source>
</evidence>
<evidence type="ECO:0000256" key="1">
    <source>
        <dbReference type="SAM" id="MobiDB-lite"/>
    </source>
</evidence>
<comment type="caution">
    <text evidence="2">The sequence shown here is derived from an EMBL/GenBank/DDBJ whole genome shotgun (WGS) entry which is preliminary data.</text>
</comment>
<feature type="non-terminal residue" evidence="2">
    <location>
        <position position="57"/>
    </location>
</feature>
<dbReference type="EMBL" id="CAJVPQ010000381">
    <property type="protein sequence ID" value="CAG8476547.1"/>
    <property type="molecule type" value="Genomic_DNA"/>
</dbReference>
<proteinExistence type="predicted"/>
<organism evidence="2 3">
    <name type="scientific">Funneliformis caledonium</name>
    <dbReference type="NCBI Taxonomy" id="1117310"/>
    <lineage>
        <taxon>Eukaryota</taxon>
        <taxon>Fungi</taxon>
        <taxon>Fungi incertae sedis</taxon>
        <taxon>Mucoromycota</taxon>
        <taxon>Glomeromycotina</taxon>
        <taxon>Glomeromycetes</taxon>
        <taxon>Glomerales</taxon>
        <taxon>Glomeraceae</taxon>
        <taxon>Funneliformis</taxon>
    </lineage>
</organism>
<protein>
    <submittedName>
        <fullName evidence="2">6896_t:CDS:1</fullName>
    </submittedName>
</protein>
<dbReference type="AlphaFoldDB" id="A0A9N8W420"/>